<name>A0A4U0WN86_9PEZI</name>
<feature type="transmembrane region" description="Helical" evidence="14">
    <location>
        <begin position="219"/>
        <end position="242"/>
    </location>
</feature>
<comment type="subcellular location">
    <subcellularLocation>
        <location evidence="1">Endoplasmic reticulum membrane</location>
        <topology evidence="1">Multi-pass membrane protein</topology>
    </subcellularLocation>
</comment>
<comment type="caution">
    <text evidence="16">The sequence shown here is derived from an EMBL/GenBank/DDBJ whole genome shotgun (WGS) entry which is preliminary data.</text>
</comment>
<evidence type="ECO:0000256" key="12">
    <source>
        <dbReference type="ARBA" id="ARBA00044727"/>
    </source>
</evidence>
<comment type="pathway">
    <text evidence="2">Protein modification; protein glycosylation.</text>
</comment>
<dbReference type="GO" id="GO:0106073">
    <property type="term" value="F:dolichyl pyrophosphate Glc2Man9GlcNAc2 alpha-1,2-glucosyltransferase activity"/>
    <property type="evidence" value="ECO:0007669"/>
    <property type="project" value="UniProtKB-UniRule"/>
</dbReference>
<evidence type="ECO:0000313" key="17">
    <source>
        <dbReference type="Proteomes" id="UP000309340"/>
    </source>
</evidence>
<dbReference type="Pfam" id="PF04922">
    <property type="entry name" value="DIE2_ALG10"/>
    <property type="match status" value="2"/>
</dbReference>
<evidence type="ECO:0000256" key="9">
    <source>
        <dbReference type="ARBA" id="ARBA00022824"/>
    </source>
</evidence>
<feature type="transmembrane region" description="Helical" evidence="14">
    <location>
        <begin position="278"/>
        <end position="302"/>
    </location>
</feature>
<gene>
    <name evidence="16" type="ORF">B0A55_10394</name>
</gene>
<evidence type="ECO:0000256" key="3">
    <source>
        <dbReference type="ARBA" id="ARBA00010600"/>
    </source>
</evidence>
<proteinExistence type="inferred from homology"/>
<dbReference type="Proteomes" id="UP000309340">
    <property type="component" value="Unassembled WGS sequence"/>
</dbReference>
<feature type="transmembrane region" description="Helical" evidence="14">
    <location>
        <begin position="410"/>
        <end position="430"/>
    </location>
</feature>
<dbReference type="PANTHER" id="PTHR12989">
    <property type="entry name" value="ALPHA-1,2-GLUCOSYLTRANSFERASE ALG10"/>
    <property type="match status" value="1"/>
</dbReference>
<evidence type="ECO:0000256" key="5">
    <source>
        <dbReference type="ARBA" id="ARBA00018512"/>
    </source>
</evidence>
<evidence type="ECO:0000256" key="6">
    <source>
        <dbReference type="ARBA" id="ARBA00022676"/>
    </source>
</evidence>
<dbReference type="EC" id="2.4.1.256" evidence="4 14"/>
<evidence type="ECO:0000256" key="15">
    <source>
        <dbReference type="SAM" id="SignalP"/>
    </source>
</evidence>
<evidence type="ECO:0000256" key="13">
    <source>
        <dbReference type="ARBA" id="ARBA00048064"/>
    </source>
</evidence>
<feature type="transmembrane region" description="Helical" evidence="14">
    <location>
        <begin position="358"/>
        <end position="380"/>
    </location>
</feature>
<keyword evidence="9" id="KW-0256">Endoplasmic reticulum</keyword>
<evidence type="ECO:0000256" key="1">
    <source>
        <dbReference type="ARBA" id="ARBA00004477"/>
    </source>
</evidence>
<keyword evidence="6 14" id="KW-0328">Glycosyltransferase</keyword>
<feature type="transmembrane region" description="Helical" evidence="14">
    <location>
        <begin position="90"/>
        <end position="110"/>
    </location>
</feature>
<evidence type="ECO:0000256" key="8">
    <source>
        <dbReference type="ARBA" id="ARBA00022692"/>
    </source>
</evidence>
<keyword evidence="11 14" id="KW-0472">Membrane</keyword>
<feature type="chain" id="PRO_5020849113" description="Dol-P-Glc:Glc(2)Man(9)GlcNAc(2)-PP-Dol alpha-1,2-glucosyltransferase" evidence="15">
    <location>
        <begin position="22"/>
        <end position="512"/>
    </location>
</feature>
<dbReference type="GO" id="GO:0005789">
    <property type="term" value="C:endoplasmic reticulum membrane"/>
    <property type="evidence" value="ECO:0007669"/>
    <property type="project" value="UniProtKB-SubCell"/>
</dbReference>
<dbReference type="STRING" id="329884.A0A4U0WN86"/>
<keyword evidence="7" id="KW-0808">Transferase</keyword>
<feature type="signal peptide" evidence="15">
    <location>
        <begin position="1"/>
        <end position="21"/>
    </location>
</feature>
<comment type="function">
    <text evidence="12">Dol-P-Glc:Glc(2)Man(9)GlcNAc(2)-PP-Dol alpha-1,2-glucosyltransferase that operates in the biosynthetic pathway of dolichol-linked oligosaccharides, the glycan precursors employed in protein asparagine (N)-glycosylation. The assembly of dolichol-linked oligosaccharides begins on the cytosolic side of the endoplasmic reticulum membrane and finishes in its lumen. The sequential addition of sugars to dolichol pyrophosphate produces dolichol-linked oligosaccharides containing fourteen sugars, including two GlcNAcs, nine mannoses and three glucoses. Once assembled, the oligosaccharide is transferred from the lipid to nascent proteins by oligosaccharyltransferases. In the lumen of the endoplasmic reticulum, adds the third and last glucose residue from dolichyl phosphate glucose (Dol-P-Glc) onto the lipid-linked oligosaccharide intermediate Glc(2)Man(9)GlcNAc(2)-PP-Dol to produce Glc(3)Man(9)GlcNAc(2)-PP-Dol.</text>
</comment>
<dbReference type="PANTHER" id="PTHR12989:SF10">
    <property type="entry name" value="DOL-P-GLC:GLC(2)MAN(9)GLCNAC(2)-PP-DOL ALPHA-1,2-GLUCOSYLTRANSFERASE-RELATED"/>
    <property type="match status" value="1"/>
</dbReference>
<dbReference type="AlphaFoldDB" id="A0A4U0WN86"/>
<dbReference type="UniPathway" id="UPA00378"/>
<dbReference type="InterPro" id="IPR016900">
    <property type="entry name" value="Alg10"/>
</dbReference>
<comment type="similarity">
    <text evidence="3 14">Belongs to the ALG10 glucosyltransferase family.</text>
</comment>
<dbReference type="EMBL" id="NAJQ01000837">
    <property type="protein sequence ID" value="TKA64461.1"/>
    <property type="molecule type" value="Genomic_DNA"/>
</dbReference>
<comment type="catalytic activity">
    <reaction evidence="13">
        <text>an alpha-D-Glc-(1-&gt;3)-alpha-D-Glc-(1-&gt;3)-alpha-D-Man-(1-&gt;2)-alpha-D-Man-(1-&gt;2)-alpha-D-Man-(1-&gt;3)-[alpha-D-Man-(1-&gt;2)-alpha-D-Man-(1-&gt;3)-[alpha-D-Man-(1-&gt;2)-alpha-D-Man-(1-&gt;6)]-alpha-D-Man-(1-&gt;6)]-beta-D-Man-(1-&gt;4)-beta-D-GlcNAc-(1-&gt;4)-alpha-D-GlcNAc-diphospho-di-trans,poly-cis-dolichol + a di-trans,poly-cis-dolichyl beta-D-glucosyl phosphate = a alpha-D-Glc-(1-&gt;2)-alpha-D-Glc-(1-&gt;3)-alpha-D-Glc-(1-&gt;3)-alpha-D-Man-(1-&gt;2)-alpha-D-Man-(1-&gt;2)-alpha-D-Man-(1-&gt;3)-[alpha-D-Man-(1-&gt;2)-alpha-D-Man-(1-&gt;3)-[alpha-D-Man-(1-&gt;2)-alpha-D-Man-(1-&gt;6)]-alpha-D-Man-(1-&gt;6)]-beta-D-Man-(1-&gt;4)-beta-D-GlcNAc-(1-&gt;4)-alpha-D-GlcNAc-diphospho-di-trans,poly-cis-dolichol + a di-trans,poly-cis-dolichyl phosphate + H(+)</text>
        <dbReference type="Rhea" id="RHEA:29543"/>
        <dbReference type="Rhea" id="RHEA-COMP:19498"/>
        <dbReference type="Rhea" id="RHEA-COMP:19502"/>
        <dbReference type="Rhea" id="RHEA-COMP:19512"/>
        <dbReference type="Rhea" id="RHEA-COMP:19522"/>
        <dbReference type="ChEBI" id="CHEBI:15378"/>
        <dbReference type="ChEBI" id="CHEBI:57525"/>
        <dbReference type="ChEBI" id="CHEBI:57683"/>
        <dbReference type="ChEBI" id="CHEBI:132522"/>
        <dbReference type="ChEBI" id="CHEBI:132523"/>
        <dbReference type="EC" id="2.4.1.256"/>
    </reaction>
    <physiologicalReaction direction="left-to-right" evidence="13">
        <dbReference type="Rhea" id="RHEA:29544"/>
    </physiologicalReaction>
</comment>
<evidence type="ECO:0000256" key="2">
    <source>
        <dbReference type="ARBA" id="ARBA00004922"/>
    </source>
</evidence>
<keyword evidence="10 14" id="KW-1133">Transmembrane helix</keyword>
<organism evidence="16 17">
    <name type="scientific">Friedmanniomyces simplex</name>
    <dbReference type="NCBI Taxonomy" id="329884"/>
    <lineage>
        <taxon>Eukaryota</taxon>
        <taxon>Fungi</taxon>
        <taxon>Dikarya</taxon>
        <taxon>Ascomycota</taxon>
        <taxon>Pezizomycotina</taxon>
        <taxon>Dothideomycetes</taxon>
        <taxon>Dothideomycetidae</taxon>
        <taxon>Mycosphaerellales</taxon>
        <taxon>Teratosphaeriaceae</taxon>
        <taxon>Friedmanniomyces</taxon>
    </lineage>
</organism>
<dbReference type="GO" id="GO:0006488">
    <property type="term" value="P:dolichol-linked oligosaccharide biosynthetic process"/>
    <property type="evidence" value="ECO:0007669"/>
    <property type="project" value="UniProtKB-UniRule"/>
</dbReference>
<evidence type="ECO:0000256" key="4">
    <source>
        <dbReference type="ARBA" id="ARBA00011967"/>
    </source>
</evidence>
<sequence>MAAAVGALLVPLSTWFFSVNSTVTEPYLDEVFHVRQAQQYCQGRFDVWDPKITTPPGLYLLSYVSSRLESLQQRVGLGHRLLALDCSLTGLRALNAVGLLLLFIAIRFSYLQRASPAASAHPDEYGYWTRTTGLIALGLASLAFRQTNIFWITAFPAGLVLVRELDRGHPAVRGSMHRKTEGFGDSVYSIAKTSWKMGVIYDPPVRDAWIDVATQPKRLVSLLVTLTPYLILSAAFAAFIFWNGSVVLGDKSNHTATLHLPQMLYLWPSIAFFSWPLLYPYILLTPVVLLAWLPLFGALEAAQIFKRSRLLPRLSLALLAVSTVCAVIWGNTIVHPFTLADNRHYVFYAFKRLLRPWWLRYALSPVYILCGWACIQVLGAEPAETQLFARNPSGLARKLPVPNGQHSARLSFALVLIATSAMQLITAPLVEPRYFILPWIFWRLHVPLRIPIWKSPEGNSGWSWRTLWEEYDHRLWVETAWLLAVNAVTGYIFLYWGFGWPQEPGRVQRFIW</sequence>
<evidence type="ECO:0000256" key="7">
    <source>
        <dbReference type="ARBA" id="ARBA00022679"/>
    </source>
</evidence>
<dbReference type="PIRSF" id="PIRSF028810">
    <property type="entry name" value="Alpha1_2_glucosyltferase_Alg10"/>
    <property type="match status" value="1"/>
</dbReference>
<keyword evidence="17" id="KW-1185">Reference proteome</keyword>
<protein>
    <recommendedName>
        <fullName evidence="5 14">Dol-P-Glc:Glc(2)Man(9)GlcNAc(2)-PP-Dol alpha-1,2-glucosyltransferase</fullName>
        <ecNumber evidence="4 14">2.4.1.256</ecNumber>
    </recommendedName>
</protein>
<keyword evidence="15" id="KW-0732">Signal</keyword>
<keyword evidence="8 14" id="KW-0812">Transmembrane</keyword>
<comment type="caution">
    <text evidence="14">Lacks conserved residue(s) required for the propagation of feature annotation.</text>
</comment>
<evidence type="ECO:0000313" key="16">
    <source>
        <dbReference type="EMBL" id="TKA64461.1"/>
    </source>
</evidence>
<feature type="transmembrane region" description="Helical" evidence="14">
    <location>
        <begin position="314"/>
        <end position="338"/>
    </location>
</feature>
<evidence type="ECO:0000256" key="11">
    <source>
        <dbReference type="ARBA" id="ARBA00023136"/>
    </source>
</evidence>
<evidence type="ECO:0000256" key="10">
    <source>
        <dbReference type="ARBA" id="ARBA00022989"/>
    </source>
</evidence>
<accession>A0A4U0WN86</accession>
<dbReference type="OrthoDB" id="4769at2759"/>
<evidence type="ECO:0000256" key="14">
    <source>
        <dbReference type="PIRNR" id="PIRNR028810"/>
    </source>
</evidence>
<reference evidence="16 17" key="1">
    <citation type="submission" date="2017-03" db="EMBL/GenBank/DDBJ databases">
        <title>Genomes of endolithic fungi from Antarctica.</title>
        <authorList>
            <person name="Coleine C."/>
            <person name="Masonjones S."/>
            <person name="Stajich J.E."/>
        </authorList>
    </citation>
    <scope>NUCLEOTIDE SEQUENCE [LARGE SCALE GENOMIC DNA]</scope>
    <source>
        <strain evidence="16 17">CCFEE 5184</strain>
    </source>
</reference>
<feature type="transmembrane region" description="Helical" evidence="14">
    <location>
        <begin position="480"/>
        <end position="500"/>
    </location>
</feature>